<name>A0A0C9XH55_9AGAR</name>
<accession>A0A0C9XH55</accession>
<dbReference type="Proteomes" id="UP000054477">
    <property type="component" value="Unassembled WGS sequence"/>
</dbReference>
<organism evidence="1 2">
    <name type="scientific">Laccaria amethystina LaAM-08-1</name>
    <dbReference type="NCBI Taxonomy" id="1095629"/>
    <lineage>
        <taxon>Eukaryota</taxon>
        <taxon>Fungi</taxon>
        <taxon>Dikarya</taxon>
        <taxon>Basidiomycota</taxon>
        <taxon>Agaricomycotina</taxon>
        <taxon>Agaricomycetes</taxon>
        <taxon>Agaricomycetidae</taxon>
        <taxon>Agaricales</taxon>
        <taxon>Agaricineae</taxon>
        <taxon>Hydnangiaceae</taxon>
        <taxon>Laccaria</taxon>
    </lineage>
</organism>
<evidence type="ECO:0000313" key="1">
    <source>
        <dbReference type="EMBL" id="KIJ95447.1"/>
    </source>
</evidence>
<proteinExistence type="predicted"/>
<reference evidence="1 2" key="1">
    <citation type="submission" date="2014-04" db="EMBL/GenBank/DDBJ databases">
        <authorList>
            <consortium name="DOE Joint Genome Institute"/>
            <person name="Kuo A."/>
            <person name="Kohler A."/>
            <person name="Nagy L.G."/>
            <person name="Floudas D."/>
            <person name="Copeland A."/>
            <person name="Barry K.W."/>
            <person name="Cichocki N."/>
            <person name="Veneault-Fourrey C."/>
            <person name="LaButti K."/>
            <person name="Lindquist E.A."/>
            <person name="Lipzen A."/>
            <person name="Lundell T."/>
            <person name="Morin E."/>
            <person name="Murat C."/>
            <person name="Sun H."/>
            <person name="Tunlid A."/>
            <person name="Henrissat B."/>
            <person name="Grigoriev I.V."/>
            <person name="Hibbett D.S."/>
            <person name="Martin F."/>
            <person name="Nordberg H.P."/>
            <person name="Cantor M.N."/>
            <person name="Hua S.X."/>
        </authorList>
    </citation>
    <scope>NUCLEOTIDE SEQUENCE [LARGE SCALE GENOMIC DNA]</scope>
    <source>
        <strain evidence="1 2">LaAM-08-1</strain>
    </source>
</reference>
<gene>
    <name evidence="1" type="ORF">K443DRAFT_328801</name>
</gene>
<evidence type="ECO:0000313" key="2">
    <source>
        <dbReference type="Proteomes" id="UP000054477"/>
    </source>
</evidence>
<dbReference type="HOGENOM" id="CLU_3050665_0_0_1"/>
<keyword evidence="2" id="KW-1185">Reference proteome</keyword>
<reference evidence="2" key="2">
    <citation type="submission" date="2015-01" db="EMBL/GenBank/DDBJ databases">
        <title>Evolutionary Origins and Diversification of the Mycorrhizal Mutualists.</title>
        <authorList>
            <consortium name="DOE Joint Genome Institute"/>
            <consortium name="Mycorrhizal Genomics Consortium"/>
            <person name="Kohler A."/>
            <person name="Kuo A."/>
            <person name="Nagy L.G."/>
            <person name="Floudas D."/>
            <person name="Copeland A."/>
            <person name="Barry K.W."/>
            <person name="Cichocki N."/>
            <person name="Veneault-Fourrey C."/>
            <person name="LaButti K."/>
            <person name="Lindquist E.A."/>
            <person name="Lipzen A."/>
            <person name="Lundell T."/>
            <person name="Morin E."/>
            <person name="Murat C."/>
            <person name="Riley R."/>
            <person name="Ohm R."/>
            <person name="Sun H."/>
            <person name="Tunlid A."/>
            <person name="Henrissat B."/>
            <person name="Grigoriev I.V."/>
            <person name="Hibbett D.S."/>
            <person name="Martin F."/>
        </authorList>
    </citation>
    <scope>NUCLEOTIDE SEQUENCE [LARGE SCALE GENOMIC DNA]</scope>
    <source>
        <strain evidence="2">LaAM-08-1</strain>
    </source>
</reference>
<sequence length="54" mass="6432">MYSLCWDATRQETSAETLRRPFKYSWAFRRNRVKKTLVGDYSNAMRGSRIKIVS</sequence>
<protein>
    <submittedName>
        <fullName evidence="1">Uncharacterized protein</fullName>
    </submittedName>
</protein>
<dbReference type="EMBL" id="KN838755">
    <property type="protein sequence ID" value="KIJ95447.1"/>
    <property type="molecule type" value="Genomic_DNA"/>
</dbReference>
<dbReference type="AlphaFoldDB" id="A0A0C9XH55"/>